<evidence type="ECO:0000256" key="1">
    <source>
        <dbReference type="SAM" id="SignalP"/>
    </source>
</evidence>
<sequence length="509" mass="55928">MKGVAGWGLVLVATLATAAYGQSVPEDIMERGWRPAVILAGDGDRGVALERMYAYADLRQVLIHGTEYEGETRDFLDALLASLERFDLRGFHRMLPHEAGDERQIRVFSRRENDRYRVGPPPPGHPLDFIGGEPYPMGDTLLRVSSREMDGARGTHFLLRGEVRLGLGEMRWPSVLEASRDLLRLMAGEAADERAALGIYRDQVRVMNPGLATHEVNALAPVWAAYPAIWEVAAGVGEIEQLLVATDAGVRDRRVDASVRVNRAQLAKRYPAVAAYLDRLGQVLTLDARLNDEYGEVARLRLDSEQQRAQLSMTIRDGQPVATRNGRAVEGARPHLDGSERRLTAEVDMWVRIYGIMAEVTGLRGEIHYQPAATGAAIHGELVQVPTVRTSGRALGIMPAGVINFVLPRSIDQLALDFLTVAAEGNDGEGISGEVRFRQSEAALAELRAQGGFEALDNFMVRLGMRIVSDRLVPDNAASQELFDLINDVQAAFVRDLDRFALHSASIGQ</sequence>
<keyword evidence="1" id="KW-0732">Signal</keyword>
<reference evidence="2" key="1">
    <citation type="submission" date="2022-04" db="EMBL/GenBank/DDBJ databases">
        <title>Alcanivorax sp. CY1518 draft genome sequence.</title>
        <authorList>
            <person name="Zhao G."/>
            <person name="An M."/>
        </authorList>
    </citation>
    <scope>NUCLEOTIDE SEQUENCE</scope>
    <source>
        <strain evidence="2">CY1518</strain>
    </source>
</reference>
<evidence type="ECO:0000313" key="2">
    <source>
        <dbReference type="EMBL" id="MCK0536564.1"/>
    </source>
</evidence>
<keyword evidence="3" id="KW-1185">Reference proteome</keyword>
<comment type="caution">
    <text evidence="2">The sequence shown here is derived from an EMBL/GenBank/DDBJ whole genome shotgun (WGS) entry which is preliminary data.</text>
</comment>
<dbReference type="Proteomes" id="UP001165524">
    <property type="component" value="Unassembled WGS sequence"/>
</dbReference>
<name>A0ABT0E4E0_9GAMM</name>
<organism evidence="2 3">
    <name type="scientific">Alcanivorax quisquiliarum</name>
    <dbReference type="NCBI Taxonomy" id="2933565"/>
    <lineage>
        <taxon>Bacteria</taxon>
        <taxon>Pseudomonadati</taxon>
        <taxon>Pseudomonadota</taxon>
        <taxon>Gammaproteobacteria</taxon>
        <taxon>Oceanospirillales</taxon>
        <taxon>Alcanivoracaceae</taxon>
        <taxon>Alcanivorax</taxon>
    </lineage>
</organism>
<gene>
    <name evidence="2" type="ORF">MU846_02475</name>
</gene>
<dbReference type="EMBL" id="JALKII010000001">
    <property type="protein sequence ID" value="MCK0536564.1"/>
    <property type="molecule type" value="Genomic_DNA"/>
</dbReference>
<proteinExistence type="predicted"/>
<accession>A0ABT0E4E0</accession>
<evidence type="ECO:0000313" key="3">
    <source>
        <dbReference type="Proteomes" id="UP001165524"/>
    </source>
</evidence>
<feature type="chain" id="PRO_5046741192" evidence="1">
    <location>
        <begin position="19"/>
        <end position="509"/>
    </location>
</feature>
<feature type="signal peptide" evidence="1">
    <location>
        <begin position="1"/>
        <end position="18"/>
    </location>
</feature>
<protein>
    <submittedName>
        <fullName evidence="2">Uncharacterized protein</fullName>
    </submittedName>
</protein>
<dbReference type="RefSeq" id="WP_246947918.1">
    <property type="nucleotide sequence ID" value="NZ_JALKII010000001.1"/>
</dbReference>